<dbReference type="InterPro" id="IPR050639">
    <property type="entry name" value="SSR_resolvase"/>
</dbReference>
<evidence type="ECO:0000313" key="5">
    <source>
        <dbReference type="Proteomes" id="UP001595900"/>
    </source>
</evidence>
<dbReference type="Pfam" id="PF13408">
    <property type="entry name" value="Zn_ribbon_recom"/>
    <property type="match status" value="1"/>
</dbReference>
<reference evidence="5" key="1">
    <citation type="journal article" date="2019" name="Int. J. Syst. Evol. Microbiol.">
        <title>The Global Catalogue of Microorganisms (GCM) 10K type strain sequencing project: providing services to taxonomists for standard genome sequencing and annotation.</title>
        <authorList>
            <consortium name="The Broad Institute Genomics Platform"/>
            <consortium name="The Broad Institute Genome Sequencing Center for Infectious Disease"/>
            <person name="Wu L."/>
            <person name="Ma J."/>
        </authorList>
    </citation>
    <scope>NUCLEOTIDE SEQUENCE [LARGE SCALE GENOMIC DNA]</scope>
    <source>
        <strain evidence="5">CGMCC 1.10363</strain>
    </source>
</reference>
<dbReference type="PROSITE" id="PS51737">
    <property type="entry name" value="RECOMBINASE_DNA_BIND"/>
    <property type="match status" value="1"/>
</dbReference>
<dbReference type="InterPro" id="IPR025827">
    <property type="entry name" value="Zn_ribbon_recom_dom"/>
</dbReference>
<dbReference type="SUPFAM" id="SSF53041">
    <property type="entry name" value="Resolvase-like"/>
    <property type="match status" value="1"/>
</dbReference>
<dbReference type="InterPro" id="IPR038109">
    <property type="entry name" value="DNA_bind_recomb_sf"/>
</dbReference>
<dbReference type="InterPro" id="IPR036162">
    <property type="entry name" value="Resolvase-like_N_sf"/>
</dbReference>
<organism evidence="4 5">
    <name type="scientific">Gryllotalpicola reticulitermitis</name>
    <dbReference type="NCBI Taxonomy" id="1184153"/>
    <lineage>
        <taxon>Bacteria</taxon>
        <taxon>Bacillati</taxon>
        <taxon>Actinomycetota</taxon>
        <taxon>Actinomycetes</taxon>
        <taxon>Micrococcales</taxon>
        <taxon>Microbacteriaceae</taxon>
        <taxon>Gryllotalpicola</taxon>
    </lineage>
</organism>
<dbReference type="PANTHER" id="PTHR30461">
    <property type="entry name" value="DNA-INVERTASE FROM LAMBDOID PROPHAGE"/>
    <property type="match status" value="1"/>
</dbReference>
<keyword evidence="1" id="KW-0238">DNA-binding</keyword>
<dbReference type="SMART" id="SM00857">
    <property type="entry name" value="Resolvase"/>
    <property type="match status" value="1"/>
</dbReference>
<evidence type="ECO:0000259" key="3">
    <source>
        <dbReference type="PROSITE" id="PS51737"/>
    </source>
</evidence>
<protein>
    <submittedName>
        <fullName evidence="4">Recombinase family protein</fullName>
    </submittedName>
</protein>
<keyword evidence="2" id="KW-0233">DNA recombination</keyword>
<keyword evidence="5" id="KW-1185">Reference proteome</keyword>
<dbReference type="RefSeq" id="WP_390229799.1">
    <property type="nucleotide sequence ID" value="NZ_JBHSCN010000006.1"/>
</dbReference>
<accession>A0ABV8Q7M9</accession>
<dbReference type="CDD" id="cd00338">
    <property type="entry name" value="Ser_Recombinase"/>
    <property type="match status" value="1"/>
</dbReference>
<name>A0ABV8Q7M9_9MICO</name>
<dbReference type="EMBL" id="JBHSCN010000006">
    <property type="protein sequence ID" value="MFC4244372.1"/>
    <property type="molecule type" value="Genomic_DNA"/>
</dbReference>
<evidence type="ECO:0000313" key="4">
    <source>
        <dbReference type="EMBL" id="MFC4244372.1"/>
    </source>
</evidence>
<dbReference type="InterPro" id="IPR011109">
    <property type="entry name" value="DNA_bind_recombinase_dom"/>
</dbReference>
<dbReference type="Pfam" id="PF07508">
    <property type="entry name" value="Recombinase"/>
    <property type="match status" value="1"/>
</dbReference>
<dbReference type="InterPro" id="IPR006119">
    <property type="entry name" value="Resolv_N"/>
</dbReference>
<proteinExistence type="predicted"/>
<dbReference type="PANTHER" id="PTHR30461:SF2">
    <property type="entry name" value="SERINE RECOMBINASE PINE-RELATED"/>
    <property type="match status" value="1"/>
</dbReference>
<comment type="caution">
    <text evidence="4">The sequence shown here is derived from an EMBL/GenBank/DDBJ whole genome shotgun (WGS) entry which is preliminary data.</text>
</comment>
<evidence type="ECO:0000256" key="2">
    <source>
        <dbReference type="ARBA" id="ARBA00023172"/>
    </source>
</evidence>
<dbReference type="Proteomes" id="UP001595900">
    <property type="component" value="Unassembled WGS sequence"/>
</dbReference>
<dbReference type="Gene3D" id="3.40.50.1390">
    <property type="entry name" value="Resolvase, N-terminal catalytic domain"/>
    <property type="match status" value="1"/>
</dbReference>
<dbReference type="Gene3D" id="3.90.1750.20">
    <property type="entry name" value="Putative Large Serine Recombinase, Chain B, Domain 2"/>
    <property type="match status" value="1"/>
</dbReference>
<gene>
    <name evidence="4" type="ORF">ACFOYW_13410</name>
</gene>
<sequence length="528" mass="58107">MTSAAIYLRISQLTDASTSVERQEADLRALATAEGWTVIPEHVFRDEGVSGGKTRPTAQHALDAWVRGDFDVLAVWKLDRFGRRGVRDAADLIEAVDRRAIAGGVIISLEDHFRTTDRGWRSKVGLYTFLAEIERENVMLRVSNSQAYLRREGKWEGGRVPFGYKTAPHESGKGRTLEVDADEADIVRELAARLGAGELPSHIARELTERRIPTAASPYRRNAGDDRGNWSTQSVQSIMTSDTLLGRRTEWKRGPRVSADGKPYMAKVALQTVKDAEGKPRQFWPPILTPAELAAVRAVVNNPEDRAKYRPRLPQRRKATALLSGIAVCHFCGSKLYAITQTTRGGTRTLYRCAANTSVCREKASIAAPGLESHVIAHHLATFGDLPELMTTTATDAQAEHESAVADVLSTIRDVLRQMADAYSPELANQLQSLQAQRAELEAAVPPPTTTAVPTGRTHAEAWAEAERAGDTAYMRALLAWHYEEIRIRKATSTVEPVAPRVIPVERFSPEAVEPDDYPSNGPVPALV</sequence>
<dbReference type="Pfam" id="PF00239">
    <property type="entry name" value="Resolvase"/>
    <property type="match status" value="1"/>
</dbReference>
<feature type="domain" description="Recombinase" evidence="3">
    <location>
        <begin position="161"/>
        <end position="306"/>
    </location>
</feature>
<evidence type="ECO:0000256" key="1">
    <source>
        <dbReference type="ARBA" id="ARBA00023125"/>
    </source>
</evidence>